<reference evidence="1 2" key="1">
    <citation type="submission" date="2020-08" db="EMBL/GenBank/DDBJ databases">
        <title>Draft genome sequencing of an Anaerocolumna strain isolated from anoxic soil subjected to BSD treatment.</title>
        <authorList>
            <person name="Uek A."/>
            <person name="Tonouchi A."/>
        </authorList>
    </citation>
    <scope>NUCLEOTIDE SEQUENCE [LARGE SCALE GENOMIC DNA]</scope>
    <source>
        <strain evidence="1 2">CTTW</strain>
    </source>
</reference>
<dbReference type="PANTHER" id="PTHR10000:SF8">
    <property type="entry name" value="HAD SUPERFAMILY HYDROLASE-LIKE, TYPE 3"/>
    <property type="match status" value="1"/>
</dbReference>
<gene>
    <name evidence="1" type="ORF">bsdcttw_02120</name>
</gene>
<dbReference type="GO" id="GO:0000287">
    <property type="term" value="F:magnesium ion binding"/>
    <property type="evidence" value="ECO:0007669"/>
    <property type="project" value="TreeGrafter"/>
</dbReference>
<sequence length="285" mass="32501">MKTLYISDLDGTLLNSQAELNPYTIETINTLIEKGMHFTVATARTAATVSKILAPLNLSVPVVLMNGVIRYDMKQKEYLNTLYLPEKTVSFILRTAKQFHLTGFLYQIKDNSLTTYYENLTNSGMLEYYTERKVKFNKTFIQKEDLIDAASEHSIYFAMIDKMELLLPAYEIYKNLPGVSTAFYQDNYNKEGMWFLEVFSNKATKYNAVMGLRETCGYDRVICFGDNLNDLPMFKASDITCAVANAKDEVKAAATYIIQKNTEDGVARWLIDHFKKDGRAGEVDD</sequence>
<dbReference type="SUPFAM" id="SSF56784">
    <property type="entry name" value="HAD-like"/>
    <property type="match status" value="1"/>
</dbReference>
<dbReference type="Gene3D" id="3.40.50.1000">
    <property type="entry name" value="HAD superfamily/HAD-like"/>
    <property type="match status" value="1"/>
</dbReference>
<dbReference type="GO" id="GO:0005829">
    <property type="term" value="C:cytosol"/>
    <property type="evidence" value="ECO:0007669"/>
    <property type="project" value="TreeGrafter"/>
</dbReference>
<dbReference type="InterPro" id="IPR006379">
    <property type="entry name" value="HAD-SF_hydro_IIB"/>
</dbReference>
<dbReference type="SFLD" id="SFLDS00003">
    <property type="entry name" value="Haloacid_Dehalogenase"/>
    <property type="match status" value="1"/>
</dbReference>
<dbReference type="RefSeq" id="WP_185257626.1">
    <property type="nucleotide sequence ID" value="NZ_AP023368.1"/>
</dbReference>
<dbReference type="NCBIfam" id="TIGR01484">
    <property type="entry name" value="HAD-SF-IIB"/>
    <property type="match status" value="1"/>
</dbReference>
<dbReference type="Gene3D" id="3.30.1240.10">
    <property type="match status" value="1"/>
</dbReference>
<dbReference type="AlphaFoldDB" id="A0A7I8DIU0"/>
<dbReference type="InterPro" id="IPR036412">
    <property type="entry name" value="HAD-like_sf"/>
</dbReference>
<accession>A0A7I8DIU0</accession>
<dbReference type="InterPro" id="IPR000150">
    <property type="entry name" value="Cof"/>
</dbReference>
<evidence type="ECO:0000313" key="1">
    <source>
        <dbReference type="EMBL" id="BCJ97171.1"/>
    </source>
</evidence>
<evidence type="ECO:0000313" key="2">
    <source>
        <dbReference type="Proteomes" id="UP000515703"/>
    </source>
</evidence>
<dbReference type="Pfam" id="PF08282">
    <property type="entry name" value="Hydrolase_3"/>
    <property type="match status" value="1"/>
</dbReference>
<dbReference type="InterPro" id="IPR023214">
    <property type="entry name" value="HAD_sf"/>
</dbReference>
<dbReference type="NCBIfam" id="TIGR00099">
    <property type="entry name" value="Cof-subfamily"/>
    <property type="match status" value="1"/>
</dbReference>
<dbReference type="KEGG" id="acht:bsdcttw_02120"/>
<proteinExistence type="predicted"/>
<dbReference type="EMBL" id="AP023368">
    <property type="protein sequence ID" value="BCJ97171.1"/>
    <property type="molecule type" value="Genomic_DNA"/>
</dbReference>
<protein>
    <submittedName>
        <fullName evidence="1">Phosphatase</fullName>
    </submittedName>
</protein>
<dbReference type="SFLD" id="SFLDG01140">
    <property type="entry name" value="C2.B:_Phosphomannomutase_and_P"/>
    <property type="match status" value="1"/>
</dbReference>
<reference evidence="1 2" key="2">
    <citation type="submission" date="2020-08" db="EMBL/GenBank/DDBJ databases">
        <authorList>
            <person name="Ueki A."/>
            <person name="Tonouchi A."/>
        </authorList>
    </citation>
    <scope>NUCLEOTIDE SEQUENCE [LARGE SCALE GENOMIC DNA]</scope>
    <source>
        <strain evidence="1 2">CTTW</strain>
    </source>
</reference>
<dbReference type="Proteomes" id="UP000515703">
    <property type="component" value="Chromosome"/>
</dbReference>
<dbReference type="PANTHER" id="PTHR10000">
    <property type="entry name" value="PHOSPHOSERINE PHOSPHATASE"/>
    <property type="match status" value="1"/>
</dbReference>
<keyword evidence="2" id="KW-1185">Reference proteome</keyword>
<organism evidence="1 2">
    <name type="scientific">Anaerocolumna chitinilytica</name>
    <dbReference type="NCBI Taxonomy" id="1727145"/>
    <lineage>
        <taxon>Bacteria</taxon>
        <taxon>Bacillati</taxon>
        <taxon>Bacillota</taxon>
        <taxon>Clostridia</taxon>
        <taxon>Lachnospirales</taxon>
        <taxon>Lachnospiraceae</taxon>
        <taxon>Anaerocolumna</taxon>
    </lineage>
</organism>
<dbReference type="GO" id="GO:0016791">
    <property type="term" value="F:phosphatase activity"/>
    <property type="evidence" value="ECO:0007669"/>
    <property type="project" value="TreeGrafter"/>
</dbReference>
<name>A0A7I8DIU0_9FIRM</name>